<evidence type="ECO:0000256" key="6">
    <source>
        <dbReference type="ARBA" id="ARBA00022839"/>
    </source>
</evidence>
<dbReference type="InterPro" id="IPR038726">
    <property type="entry name" value="PDDEXK_AddAB-type"/>
</dbReference>
<proteinExistence type="inferred from homology"/>
<feature type="binding site" evidence="14">
    <location>
        <begin position="33"/>
        <end position="40"/>
    </location>
    <ligand>
        <name>ATP</name>
        <dbReference type="ChEBI" id="CHEBI:30616"/>
    </ligand>
</feature>
<dbReference type="GO" id="GO:0016887">
    <property type="term" value="F:ATP hydrolysis activity"/>
    <property type="evidence" value="ECO:0007669"/>
    <property type="project" value="RHEA"/>
</dbReference>
<keyword evidence="10 13" id="KW-0413">Isomerase</keyword>
<dbReference type="GO" id="GO:0005829">
    <property type="term" value="C:cytosol"/>
    <property type="evidence" value="ECO:0007669"/>
    <property type="project" value="TreeGrafter"/>
</dbReference>
<keyword evidence="8 13" id="KW-0238">DNA-binding</keyword>
<keyword evidence="5 13" id="KW-0347">Helicase</keyword>
<keyword evidence="6 13" id="KW-0269">Exonuclease</keyword>
<dbReference type="InterPro" id="IPR011335">
    <property type="entry name" value="Restrct_endonuc-II-like"/>
</dbReference>
<evidence type="ECO:0000256" key="7">
    <source>
        <dbReference type="ARBA" id="ARBA00022840"/>
    </source>
</evidence>
<feature type="domain" description="UvrD-like helicase C-terminal" evidence="16">
    <location>
        <begin position="521"/>
        <end position="819"/>
    </location>
</feature>
<dbReference type="CDD" id="cd17932">
    <property type="entry name" value="DEXQc_UvrD"/>
    <property type="match status" value="1"/>
</dbReference>
<dbReference type="SUPFAM" id="SSF52980">
    <property type="entry name" value="Restriction endonuclease-like"/>
    <property type="match status" value="1"/>
</dbReference>
<dbReference type="Pfam" id="PF13361">
    <property type="entry name" value="UvrD_C"/>
    <property type="match status" value="1"/>
</dbReference>
<dbReference type="InterPro" id="IPR014152">
    <property type="entry name" value="AddA"/>
</dbReference>
<evidence type="ECO:0000256" key="10">
    <source>
        <dbReference type="ARBA" id="ARBA00023235"/>
    </source>
</evidence>
<sequence>MSMELLPKPTDAQWTDDQWKAIVASGRDILVAAAAGSGKTAVLVERMIHKIVEEHVDVDRLLVVTFTNASAAEMRHRIGEALEKQLENKPASLHLRRQLSLLNRASISTIHSFCLEVVRKYYYLIDIDPSFRIADTTEIQLMQEEVLEGVFEEEYGKEDNDLFFELVDRYTNDRSDGALQNLVLDLHEFSRANPSPDKWLDEIVSFYQSTSKYSIDDLPFIHTLKREMKLQFLGAESLLEKAMEITLKPGGPAPRAENIEQDLTQLHRLQAALDISWEDLYAVMQELDFSRAKTCRGDEYDKELIERWTKVRNDAKAMVQGIKDELFSRRPDSFLKDLEELAPVMGTLVDLVKKYGKEFSLLKQDKGLVDFSDLEHLCLDVLTTFNEGKLTRSEAALRYQSTFKEVMVDEYQDTNMVQEAILKLVTKESEDAGNMFMVGDVKQSIYRFRLAEPFLFLSKYKRFDTEGRVSGLRIDLNKNFRSRPEVLDATNFIFKQIMGETVGEIDYDDDAELKFGAAYYPEASDRESELLIINRSASVSGDEEELSESETENNSAGFDKVELETAQVEAKMIAQKIKHLIQSGYEIYDKDRKMMRPVTYRDFVILMRSMPWAPQFMEEFKQEGLPLYANLSTGYFEATEVAILLSLLKIIDNPYQDVPLASVLRSPIVGLDSNDLATIRIQQKKGSYYEALMAFMDKSPDTMEEQELAKRIRLFYQMLQSWRTAAREGALSELIWQIYQDTHFFDFVGGMPGGKQRQANLRALYDRARQYESTSFRGLFRFLRFIERMQERGEDLGAARALGEQEDVVRLMTIHSSKGLEFPIVFVAGLSRQFNMMDLNNSYLLDKELGFGSKYVNAKLRITYPTILQLALKRKAKAQLIAEEMRVLYVALTRAKEKLYLVGTVKDFEKSQLQWGEHVSHENWLLPDYVRAGAKSYMDWVGPALVRHKDAQGLREEGASVVIQEEIANHPTSWKISVTNVEQLIQEIEAEKEEENLLLNYVKQGKQVDIESPYKAKVVEQLNWTYPYKEASIHRSKQSVSEIKRMREQQDPYADNTLVQTQKRYFLDRPAFLQKKKLTPSEIGTAMHAVMQNINLVAEVIDRDYVQAQVMGMVQNELITAEQANVIDFDAIVSFFSTPVGKRMLEAQYVHREVPFSFALQENEFFEQKELKGETILVQGVIDCLLEDEAGLVLIDYKTDTITGRFGNGFEEAEPVLRKRYKDQVALYGKAVEEIWKKELKEKYLYFFDGNRLVKMD</sequence>
<dbReference type="Proteomes" id="UP000322524">
    <property type="component" value="Unassembled WGS sequence"/>
</dbReference>
<comment type="function">
    <text evidence="13">The heterodimer acts as both an ATP-dependent DNA helicase and an ATP-dependent, dual-direction single-stranded exonuclease. Recognizes the chi site generating a DNA molecule suitable for the initiation of homologous recombination. The AddA nuclease domain is required for chi fragment generation; this subunit has the helicase and 3' -&gt; 5' nuclease activities.</text>
</comment>
<dbReference type="SUPFAM" id="SSF52540">
    <property type="entry name" value="P-loop containing nucleoside triphosphate hydrolases"/>
    <property type="match status" value="1"/>
</dbReference>
<dbReference type="FunFam" id="3.40.50.300:FF:001236">
    <property type="entry name" value="ATP-dependent helicase/nuclease subunit A"/>
    <property type="match status" value="1"/>
</dbReference>
<keyword evidence="1 13" id="KW-0540">Nuclease</keyword>
<dbReference type="GO" id="GO:0008408">
    <property type="term" value="F:3'-5' exonuclease activity"/>
    <property type="evidence" value="ECO:0007669"/>
    <property type="project" value="UniProtKB-UniRule"/>
</dbReference>
<dbReference type="EC" id="3.1.-.-" evidence="13"/>
<dbReference type="STRING" id="79883.GCA_001636495_03657"/>
<evidence type="ECO:0000256" key="8">
    <source>
        <dbReference type="ARBA" id="ARBA00023125"/>
    </source>
</evidence>
<evidence type="ECO:0000256" key="11">
    <source>
        <dbReference type="ARBA" id="ARBA00034617"/>
    </source>
</evidence>
<keyword evidence="9 13" id="KW-0234">DNA repair</keyword>
<dbReference type="GO" id="GO:0003690">
    <property type="term" value="F:double-stranded DNA binding"/>
    <property type="evidence" value="ECO:0007669"/>
    <property type="project" value="UniProtKB-UniRule"/>
</dbReference>
<dbReference type="Pfam" id="PF12705">
    <property type="entry name" value="PDDEXK_1"/>
    <property type="match status" value="1"/>
</dbReference>
<dbReference type="EC" id="5.6.2.4" evidence="13"/>
<organism evidence="17 18">
    <name type="scientific">Sutcliffiella horikoshii</name>
    <dbReference type="NCBI Taxonomy" id="79883"/>
    <lineage>
        <taxon>Bacteria</taxon>
        <taxon>Bacillati</taxon>
        <taxon>Bacillota</taxon>
        <taxon>Bacilli</taxon>
        <taxon>Bacillales</taxon>
        <taxon>Bacillaceae</taxon>
        <taxon>Sutcliffiella</taxon>
    </lineage>
</organism>
<dbReference type="GO" id="GO:0005524">
    <property type="term" value="F:ATP binding"/>
    <property type="evidence" value="ECO:0007669"/>
    <property type="project" value="UniProtKB-UniRule"/>
</dbReference>
<dbReference type="PROSITE" id="PS51217">
    <property type="entry name" value="UVRD_HELICASE_CTER"/>
    <property type="match status" value="1"/>
</dbReference>
<keyword evidence="3 13" id="KW-0227">DNA damage</keyword>
<dbReference type="PROSITE" id="PS51198">
    <property type="entry name" value="UVRD_HELICASE_ATP_BIND"/>
    <property type="match status" value="1"/>
</dbReference>
<evidence type="ECO:0000256" key="13">
    <source>
        <dbReference type="HAMAP-Rule" id="MF_01451"/>
    </source>
</evidence>
<evidence type="ECO:0000259" key="16">
    <source>
        <dbReference type="PROSITE" id="PS51217"/>
    </source>
</evidence>
<dbReference type="Gene3D" id="3.40.50.300">
    <property type="entry name" value="P-loop containing nucleotide triphosphate hydrolases"/>
    <property type="match status" value="4"/>
</dbReference>
<dbReference type="InterPro" id="IPR011604">
    <property type="entry name" value="PDDEXK-like_dom_sf"/>
</dbReference>
<evidence type="ECO:0000256" key="3">
    <source>
        <dbReference type="ARBA" id="ARBA00022763"/>
    </source>
</evidence>
<evidence type="ECO:0000256" key="1">
    <source>
        <dbReference type="ARBA" id="ARBA00022722"/>
    </source>
</evidence>
<evidence type="ECO:0000259" key="15">
    <source>
        <dbReference type="PROSITE" id="PS51198"/>
    </source>
</evidence>
<dbReference type="EMBL" id="VTEV01000007">
    <property type="protein sequence ID" value="TYS65644.1"/>
    <property type="molecule type" value="Genomic_DNA"/>
</dbReference>
<reference evidence="17 18" key="1">
    <citation type="submission" date="2019-08" db="EMBL/GenBank/DDBJ databases">
        <title>Bacillus genomes from the desert of Cuatro Cienegas, Coahuila.</title>
        <authorList>
            <person name="Olmedo-Alvarez G."/>
        </authorList>
    </citation>
    <scope>NUCLEOTIDE SEQUENCE [LARGE SCALE GENOMIC DNA]</scope>
    <source>
        <strain evidence="17 18">CH28_1T</strain>
    </source>
</reference>
<dbReference type="Gene3D" id="3.90.320.10">
    <property type="match status" value="1"/>
</dbReference>
<name>A0A5D4SU65_9BACI</name>
<evidence type="ECO:0000256" key="4">
    <source>
        <dbReference type="ARBA" id="ARBA00022801"/>
    </source>
</evidence>
<evidence type="ECO:0000313" key="18">
    <source>
        <dbReference type="Proteomes" id="UP000322524"/>
    </source>
</evidence>
<gene>
    <name evidence="13 17" type="primary">addA</name>
    <name evidence="17" type="ORF">FZC76_17275</name>
</gene>
<dbReference type="PANTHER" id="PTHR11070">
    <property type="entry name" value="UVRD / RECB / PCRA DNA HELICASE FAMILY MEMBER"/>
    <property type="match status" value="1"/>
</dbReference>
<comment type="cofactor">
    <cofactor evidence="13">
        <name>Mg(2+)</name>
        <dbReference type="ChEBI" id="CHEBI:18420"/>
    </cofactor>
</comment>
<evidence type="ECO:0000256" key="2">
    <source>
        <dbReference type="ARBA" id="ARBA00022741"/>
    </source>
</evidence>
<evidence type="ECO:0000313" key="17">
    <source>
        <dbReference type="EMBL" id="TYS65644.1"/>
    </source>
</evidence>
<dbReference type="InterPro" id="IPR014017">
    <property type="entry name" value="DNA_helicase_UvrD-like_C"/>
</dbReference>
<dbReference type="CDD" id="cd18807">
    <property type="entry name" value="SF1_C_UvrD"/>
    <property type="match status" value="1"/>
</dbReference>
<dbReference type="RefSeq" id="WP_148989423.1">
    <property type="nucleotide sequence ID" value="NZ_VTEV01000007.1"/>
</dbReference>
<keyword evidence="7 13" id="KW-0067">ATP-binding</keyword>
<evidence type="ECO:0000256" key="5">
    <source>
        <dbReference type="ARBA" id="ARBA00022806"/>
    </source>
</evidence>
<dbReference type="GO" id="GO:0033202">
    <property type="term" value="C:DNA helicase complex"/>
    <property type="evidence" value="ECO:0007669"/>
    <property type="project" value="TreeGrafter"/>
</dbReference>
<dbReference type="InterPro" id="IPR000212">
    <property type="entry name" value="DNA_helicase_UvrD/REP"/>
</dbReference>
<dbReference type="AlphaFoldDB" id="A0A5D4SU65"/>
<protein>
    <recommendedName>
        <fullName evidence="13">ATP-dependent helicase/nuclease subunit A</fullName>
        <ecNumber evidence="13">3.1.-.-</ecNumber>
        <ecNumber evidence="13">5.6.2.4</ecNumber>
    </recommendedName>
    <alternativeName>
        <fullName evidence="13">ATP-dependent helicase/nuclease AddA</fullName>
    </alternativeName>
    <alternativeName>
        <fullName evidence="13">DNA 3'-5' helicase AddA</fullName>
    </alternativeName>
</protein>
<comment type="catalytic activity">
    <reaction evidence="12 13">
        <text>ATP + H2O = ADP + phosphate + H(+)</text>
        <dbReference type="Rhea" id="RHEA:13065"/>
        <dbReference type="ChEBI" id="CHEBI:15377"/>
        <dbReference type="ChEBI" id="CHEBI:15378"/>
        <dbReference type="ChEBI" id="CHEBI:30616"/>
        <dbReference type="ChEBI" id="CHEBI:43474"/>
        <dbReference type="ChEBI" id="CHEBI:456216"/>
        <dbReference type="EC" id="5.6.2.4"/>
    </reaction>
</comment>
<dbReference type="OrthoDB" id="9810135at2"/>
<feature type="domain" description="UvrD-like helicase ATP-binding" evidence="15">
    <location>
        <begin position="12"/>
        <end position="483"/>
    </location>
</feature>
<dbReference type="GO" id="GO:0000724">
    <property type="term" value="P:double-strand break repair via homologous recombination"/>
    <property type="evidence" value="ECO:0007669"/>
    <property type="project" value="UniProtKB-UniRule"/>
</dbReference>
<comment type="subunit">
    <text evidence="13">Heterodimer of AddA and AddB/RexB.</text>
</comment>
<comment type="similarity">
    <text evidence="13">Belongs to the helicase family. AddA subfamily.</text>
</comment>
<dbReference type="InterPro" id="IPR014016">
    <property type="entry name" value="UvrD-like_ATP-bd"/>
</dbReference>
<evidence type="ECO:0000256" key="12">
    <source>
        <dbReference type="ARBA" id="ARBA00048988"/>
    </source>
</evidence>
<accession>A0A5D4SU65</accession>
<evidence type="ECO:0000256" key="9">
    <source>
        <dbReference type="ARBA" id="ARBA00023204"/>
    </source>
</evidence>
<dbReference type="InterPro" id="IPR027417">
    <property type="entry name" value="P-loop_NTPase"/>
</dbReference>
<keyword evidence="4 13" id="KW-0378">Hydrolase</keyword>
<evidence type="ECO:0000256" key="14">
    <source>
        <dbReference type="PROSITE-ProRule" id="PRU00560"/>
    </source>
</evidence>
<comment type="catalytic activity">
    <reaction evidence="11 13">
        <text>Couples ATP hydrolysis with the unwinding of duplex DNA by translocating in the 3'-5' direction.</text>
        <dbReference type="EC" id="5.6.2.4"/>
    </reaction>
</comment>
<dbReference type="NCBIfam" id="TIGR02785">
    <property type="entry name" value="addA_Gpos"/>
    <property type="match status" value="1"/>
</dbReference>
<dbReference type="GO" id="GO:0043138">
    <property type="term" value="F:3'-5' DNA helicase activity"/>
    <property type="evidence" value="ECO:0007669"/>
    <property type="project" value="UniProtKB-UniRule"/>
</dbReference>
<dbReference type="PANTHER" id="PTHR11070:SF48">
    <property type="entry name" value="ATP-DEPENDENT HELICASE_NUCLEASE SUBUNIT A"/>
    <property type="match status" value="1"/>
</dbReference>
<dbReference type="HAMAP" id="MF_01451">
    <property type="entry name" value="AddA"/>
    <property type="match status" value="1"/>
</dbReference>
<dbReference type="Pfam" id="PF00580">
    <property type="entry name" value="UvrD-helicase"/>
    <property type="match status" value="1"/>
</dbReference>
<comment type="caution">
    <text evidence="17">The sequence shown here is derived from an EMBL/GenBank/DDBJ whole genome shotgun (WGS) entry which is preliminary data.</text>
</comment>
<keyword evidence="2 13" id="KW-0547">Nucleotide-binding</keyword>